<comment type="caution">
    <text evidence="4">The sequence shown here is derived from an EMBL/GenBank/DDBJ whole genome shotgun (WGS) entry which is preliminary data.</text>
</comment>
<dbReference type="Proteomes" id="UP000248066">
    <property type="component" value="Unassembled WGS sequence"/>
</dbReference>
<proteinExistence type="predicted"/>
<dbReference type="PIRSF" id="PIRSF005572">
    <property type="entry name" value="NifS"/>
    <property type="match status" value="1"/>
</dbReference>
<dbReference type="EMBL" id="PDOF01000001">
    <property type="protein sequence ID" value="PYZ97194.1"/>
    <property type="molecule type" value="Genomic_DNA"/>
</dbReference>
<sequence length="380" mass="41697">MIYFDNSATTRPYEEVLETYTKVAHDFFGNPSSLHPAGKQAERLMNQTREMAARLLDVKAKEILFTSGGTEGNNLALKGTAVRHRSRGKHLITSEAEHPSSFETFQQLEQEGFEVTWLPVNKDGVISLVDLKEAVREDTILVSLIHVNNELGSVNPVKEAGNFLKQFPKILFHVDHVQGIGKVPLRIKDSGIDFCTVSGHKFHGVKGTGLLFAREGIVLSPLFSGGKQEHQLRAGTENPAGAAALVKAMRIHFERSAEGNRKLFSLTDELIASLQEIEGIAVNTSANRAPHIVNFSVPGVKPEVLVSAYGEKGMYVSTKSACSSKEPEPSRVLSACGFNRDRAASGIRVSLSYENTDSEIRTFLHYTKEIVPSLLEVVSK</sequence>
<accession>A0A2W0H5S9</accession>
<dbReference type="InterPro" id="IPR000192">
    <property type="entry name" value="Aminotrans_V_dom"/>
</dbReference>
<dbReference type="Gene3D" id="3.40.640.10">
    <property type="entry name" value="Type I PLP-dependent aspartate aminotransferase-like (Major domain)"/>
    <property type="match status" value="1"/>
</dbReference>
<dbReference type="RefSeq" id="WP_110516028.1">
    <property type="nucleotide sequence ID" value="NZ_PDOF01000001.1"/>
</dbReference>
<dbReference type="InterPro" id="IPR016454">
    <property type="entry name" value="Cysteine_dSase"/>
</dbReference>
<dbReference type="PANTHER" id="PTHR11601:SF50">
    <property type="entry name" value="CYSTEINE DESULFURASE ISCS 2-RELATED"/>
    <property type="match status" value="1"/>
</dbReference>
<dbReference type="InterPro" id="IPR015422">
    <property type="entry name" value="PyrdxlP-dep_Trfase_small"/>
</dbReference>
<protein>
    <submittedName>
        <fullName evidence="4">Cysteine desulfurase NifS</fullName>
    </submittedName>
</protein>
<gene>
    <name evidence="4" type="ORF">CR205_00910</name>
</gene>
<organism evidence="4 5">
    <name type="scientific">Alteribacter lacisalsi</name>
    <dbReference type="NCBI Taxonomy" id="2045244"/>
    <lineage>
        <taxon>Bacteria</taxon>
        <taxon>Bacillati</taxon>
        <taxon>Bacillota</taxon>
        <taxon>Bacilli</taxon>
        <taxon>Bacillales</taxon>
        <taxon>Bacillaceae</taxon>
        <taxon>Alteribacter</taxon>
    </lineage>
</organism>
<dbReference type="InterPro" id="IPR015421">
    <property type="entry name" value="PyrdxlP-dep_Trfase_major"/>
</dbReference>
<dbReference type="Gene3D" id="3.90.1150.10">
    <property type="entry name" value="Aspartate Aminotransferase, domain 1"/>
    <property type="match status" value="1"/>
</dbReference>
<evidence type="ECO:0000259" key="3">
    <source>
        <dbReference type="Pfam" id="PF00266"/>
    </source>
</evidence>
<evidence type="ECO:0000256" key="1">
    <source>
        <dbReference type="ARBA" id="ARBA00001933"/>
    </source>
</evidence>
<dbReference type="SUPFAM" id="SSF53383">
    <property type="entry name" value="PLP-dependent transferases"/>
    <property type="match status" value="1"/>
</dbReference>
<keyword evidence="5" id="KW-1185">Reference proteome</keyword>
<dbReference type="AlphaFoldDB" id="A0A2W0H5S9"/>
<name>A0A2W0H5S9_9BACI</name>
<dbReference type="InterPro" id="IPR015424">
    <property type="entry name" value="PyrdxlP-dep_Trfase"/>
</dbReference>
<evidence type="ECO:0000256" key="2">
    <source>
        <dbReference type="ARBA" id="ARBA00022898"/>
    </source>
</evidence>
<dbReference type="Pfam" id="PF00266">
    <property type="entry name" value="Aminotran_5"/>
    <property type="match status" value="1"/>
</dbReference>
<dbReference type="OrthoDB" id="9808002at2"/>
<evidence type="ECO:0000313" key="5">
    <source>
        <dbReference type="Proteomes" id="UP000248066"/>
    </source>
</evidence>
<feature type="domain" description="Aminotransferase class V" evidence="3">
    <location>
        <begin position="2"/>
        <end position="362"/>
    </location>
</feature>
<dbReference type="GO" id="GO:0003824">
    <property type="term" value="F:catalytic activity"/>
    <property type="evidence" value="ECO:0007669"/>
    <property type="project" value="UniProtKB-ARBA"/>
</dbReference>
<reference evidence="4 5" key="1">
    <citation type="submission" date="2017-10" db="EMBL/GenBank/DDBJ databases">
        <title>Bacillus sp. nov., a halophilic bacterium isolated from a Yangshapao Lake.</title>
        <authorList>
            <person name="Wang H."/>
        </authorList>
    </citation>
    <scope>NUCLEOTIDE SEQUENCE [LARGE SCALE GENOMIC DNA]</scope>
    <source>
        <strain evidence="4 5">YSP-3</strain>
    </source>
</reference>
<comment type="cofactor">
    <cofactor evidence="1">
        <name>pyridoxal 5'-phosphate</name>
        <dbReference type="ChEBI" id="CHEBI:597326"/>
    </cofactor>
</comment>
<keyword evidence="2" id="KW-0663">Pyridoxal phosphate</keyword>
<dbReference type="PANTHER" id="PTHR11601">
    <property type="entry name" value="CYSTEINE DESULFURYLASE FAMILY MEMBER"/>
    <property type="match status" value="1"/>
</dbReference>
<evidence type="ECO:0000313" key="4">
    <source>
        <dbReference type="EMBL" id="PYZ97194.1"/>
    </source>
</evidence>